<evidence type="ECO:0000259" key="4">
    <source>
        <dbReference type="SMART" id="SM00694"/>
    </source>
</evidence>
<dbReference type="Pfam" id="PF06398">
    <property type="entry name" value="Pex24p"/>
    <property type="match status" value="1"/>
</dbReference>
<dbReference type="GO" id="GO:0098588">
    <property type="term" value="C:bounding membrane of organelle"/>
    <property type="evidence" value="ECO:0007669"/>
    <property type="project" value="UniProtKB-ARBA"/>
</dbReference>
<dbReference type="InterPro" id="IPR006624">
    <property type="entry name" value="Beta-propeller_rpt_TECPR"/>
</dbReference>
<dbReference type="SMART" id="SM00694">
    <property type="entry name" value="DysFC"/>
    <property type="match status" value="1"/>
</dbReference>
<sequence>MYISHTKVCILDNSNTLSAYIIMNKEEQQYLLAINNYGRIFTLSTFDDQWKPFPYVGMDLKHISAIENYIWSIGGDNQTYLLVHNLNETIRIKEEVFENERWMPGGSFSKRLLPTDRYCWSSENGKEEKLKENIKLPSFVWQWEHEWKLETTFEDTDLDDDGWTYAVEFCAKFYPFKRWNSCVRRRKWYRNRIYTGTNSWCIISPLHKDFTQEPFICVSVGGHKIAGAQFGVMMVWAVTAQGRIFYRKNVNKMWPEGSLWACVSTKEGSESRYIDCGPSGSVWVVLWNGIILVRKEVSAKTPQGKEWITVESPESDSKITQLSVGFLSVWAITNDSRVWYRNGIDENLNEGTAWVKLNTFMFSVSVTPNDQVFSVGLDRHLYFRSEVSKNNPTGKKWVHIQASIENEQPKMYEKRHEKIEHWAVSSSFTEPSHSAPTRLTVNVSNNSLNLYAKEIKASQRRVSAWSPKHSIGSLLGMEAKPDSFIEVQSNMMTQKPKTIFWSSVVAGSIDPDICFISQWFNSPKDKENILKTKWRQEILEKLIELKIQEKKIQNFYISGL</sequence>
<dbReference type="PANTHER" id="PTHR23250">
    <property type="entry name" value="DYSFERLIN-RELATED"/>
    <property type="match status" value="1"/>
</dbReference>
<evidence type="ECO:0000259" key="3">
    <source>
        <dbReference type="SMART" id="SM00693"/>
    </source>
</evidence>
<gene>
    <name evidence="6" type="primary">LOC112687643</name>
</gene>
<accession>A0A8B8FZ62</accession>
<name>A0A8B8FZ62_9HEMI</name>
<feature type="domain" description="Peroxin/Ferlin" evidence="4">
    <location>
        <begin position="162"/>
        <end position="195"/>
    </location>
</feature>
<keyword evidence="2" id="KW-0677">Repeat</keyword>
<dbReference type="Pfam" id="PF19193">
    <property type="entry name" value="Tectonin"/>
    <property type="match status" value="2"/>
</dbReference>
<evidence type="ECO:0000256" key="1">
    <source>
        <dbReference type="ARBA" id="ARBA00005966"/>
    </source>
</evidence>
<dbReference type="CTD" id="40229"/>
<dbReference type="InterPro" id="IPR051513">
    <property type="entry name" value="Tectonin_beta-prop"/>
</dbReference>
<dbReference type="Proteomes" id="UP000694846">
    <property type="component" value="Unplaced"/>
</dbReference>
<evidence type="ECO:0000313" key="5">
    <source>
        <dbReference type="Proteomes" id="UP000694846"/>
    </source>
</evidence>
<dbReference type="GeneID" id="112687643"/>
<keyword evidence="5" id="KW-1185">Reference proteome</keyword>
<evidence type="ECO:0000313" key="6">
    <source>
        <dbReference type="RefSeq" id="XP_025416259.1"/>
    </source>
</evidence>
<dbReference type="SMART" id="SM00706">
    <property type="entry name" value="TECPR"/>
    <property type="match status" value="5"/>
</dbReference>
<comment type="similarity">
    <text evidence="1">Belongs to the TECPR1 family.</text>
</comment>
<reference evidence="6" key="1">
    <citation type="submission" date="2025-08" db="UniProtKB">
        <authorList>
            <consortium name="RefSeq"/>
        </authorList>
    </citation>
    <scope>IDENTIFICATION</scope>
    <source>
        <tissue evidence="6">Whole body</tissue>
    </source>
</reference>
<dbReference type="RefSeq" id="XP_025416259.1">
    <property type="nucleotide sequence ID" value="XM_025560474.1"/>
</dbReference>
<protein>
    <submittedName>
        <fullName evidence="6">Tectonin beta-propeller repeat-containing protein</fullName>
    </submittedName>
</protein>
<feature type="domain" description="Peroxin/Ferlin" evidence="3">
    <location>
        <begin position="89"/>
        <end position="150"/>
    </location>
</feature>
<dbReference type="AlphaFoldDB" id="A0A8B8FZ62"/>
<dbReference type="InterPro" id="IPR006614">
    <property type="entry name" value="Peroxin/Ferlin"/>
</dbReference>
<dbReference type="OrthoDB" id="72441at2759"/>
<dbReference type="InterPro" id="IPR010482">
    <property type="entry name" value="TECPR1-like_DysF"/>
</dbReference>
<proteinExistence type="inferred from homology"/>
<evidence type="ECO:0000256" key="2">
    <source>
        <dbReference type="ARBA" id="ARBA00022737"/>
    </source>
</evidence>
<dbReference type="PANTHER" id="PTHR23250:SF1">
    <property type="entry name" value="TECTONIN BETA-PROPELLER REPEAT-CONTAINING PROTEIN 1"/>
    <property type="match status" value="1"/>
</dbReference>
<dbReference type="GO" id="GO:0005737">
    <property type="term" value="C:cytoplasm"/>
    <property type="evidence" value="ECO:0007669"/>
    <property type="project" value="UniProtKB-ARBA"/>
</dbReference>
<organism evidence="5 6">
    <name type="scientific">Sipha flava</name>
    <name type="common">yellow sugarcane aphid</name>
    <dbReference type="NCBI Taxonomy" id="143950"/>
    <lineage>
        <taxon>Eukaryota</taxon>
        <taxon>Metazoa</taxon>
        <taxon>Ecdysozoa</taxon>
        <taxon>Arthropoda</taxon>
        <taxon>Hexapoda</taxon>
        <taxon>Insecta</taxon>
        <taxon>Pterygota</taxon>
        <taxon>Neoptera</taxon>
        <taxon>Paraneoptera</taxon>
        <taxon>Hemiptera</taxon>
        <taxon>Sternorrhyncha</taxon>
        <taxon>Aphidomorpha</taxon>
        <taxon>Aphidoidea</taxon>
        <taxon>Aphididae</taxon>
        <taxon>Sipha</taxon>
    </lineage>
</organism>
<dbReference type="SMART" id="SM00693">
    <property type="entry name" value="DysFN"/>
    <property type="match status" value="1"/>
</dbReference>